<dbReference type="AlphaFoldDB" id="S6B9D4"/>
<protein>
    <submittedName>
        <fullName evidence="4">Membrane protein, putative</fullName>
    </submittedName>
</protein>
<dbReference type="VEuPathDB" id="PiroplasmaDB:BBOV_I001200"/>
<keyword evidence="2" id="KW-0472">Membrane</keyword>
<feature type="transmembrane region" description="Helical" evidence="2">
    <location>
        <begin position="312"/>
        <end position="334"/>
    </location>
</feature>
<keyword evidence="3" id="KW-0732">Signal</keyword>
<name>S6B9D4_BABBO</name>
<evidence type="ECO:0000256" key="1">
    <source>
        <dbReference type="SAM" id="MobiDB-lite"/>
    </source>
</evidence>
<reference evidence="4" key="1">
    <citation type="journal article" date="2014" name="BMC Genomics">
        <title>The Babesia bovis gene and promoter model: an update from full-length EST analysis.</title>
        <authorList>
            <person name="Yamagishi J."/>
            <person name="Wakaguri H."/>
            <person name="Yokoyama N."/>
            <person name="Yamashita R."/>
            <person name="Suzuki Y."/>
            <person name="Xuan X."/>
            <person name="Igarashi I."/>
        </authorList>
    </citation>
    <scope>NUCLEOTIDE SEQUENCE</scope>
    <source>
        <strain evidence="4">Texas</strain>
    </source>
</reference>
<evidence type="ECO:0000256" key="3">
    <source>
        <dbReference type="SAM" id="SignalP"/>
    </source>
</evidence>
<sequence>MDTNTCTTIVLVLLWLYLCCQALGSMVALMGTGSTTEVLSTTTTLSTVLLVVCLWQCKKAGYLVSPMTWYHWVLMVLLVLLQVVVLVLEQQGWELFSQLFITSTYPIYGIAVVLLGILGGTLFCGWKCNLFCRPCCKSQYICYGSAIVVVLVILVVLGLTASLAKHSGGTGFVGFGNAGQTEKTIIRRLSNIMIPITQSYAMVVIWNTLLKLPYSLPEVVAVLTSALAVGSLLTVGILRKSLGNNSVISYAVLAVHIVTLGITLYFLEYKTVFYWPKDYMCFGLLAGVVILVALVAIAIFAATSSRDTNEIFALELTLLGYSMVLMVPTLWYAYRCGLLTWKWSIPKKKGLKPTDTAENTTTETDIAKET</sequence>
<feature type="transmembrane region" description="Helical" evidence="2">
    <location>
        <begin position="69"/>
        <end position="88"/>
    </location>
</feature>
<feature type="transmembrane region" description="Helical" evidence="2">
    <location>
        <begin position="247"/>
        <end position="267"/>
    </location>
</feature>
<keyword evidence="2" id="KW-0812">Transmembrane</keyword>
<accession>S6B9D4</accession>
<evidence type="ECO:0000256" key="2">
    <source>
        <dbReference type="SAM" id="Phobius"/>
    </source>
</evidence>
<feature type="transmembrane region" description="Helical" evidence="2">
    <location>
        <begin position="38"/>
        <end position="57"/>
    </location>
</feature>
<gene>
    <name evidence="4" type="primary">BBOV_I001200</name>
</gene>
<keyword evidence="2" id="KW-1133">Transmembrane helix</keyword>
<dbReference type="EMBL" id="AK441997">
    <property type="protein sequence ID" value="BAN65791.1"/>
    <property type="molecule type" value="mRNA"/>
</dbReference>
<feature type="chain" id="PRO_5004546123" evidence="3">
    <location>
        <begin position="23"/>
        <end position="370"/>
    </location>
</feature>
<feature type="region of interest" description="Disordered" evidence="1">
    <location>
        <begin position="349"/>
        <end position="370"/>
    </location>
</feature>
<organism evidence="4">
    <name type="scientific">Babesia bovis</name>
    <dbReference type="NCBI Taxonomy" id="5865"/>
    <lineage>
        <taxon>Eukaryota</taxon>
        <taxon>Sar</taxon>
        <taxon>Alveolata</taxon>
        <taxon>Apicomplexa</taxon>
        <taxon>Aconoidasida</taxon>
        <taxon>Piroplasmida</taxon>
        <taxon>Babesiidae</taxon>
        <taxon>Babesia</taxon>
    </lineage>
</organism>
<feature type="transmembrane region" description="Helical" evidence="2">
    <location>
        <begin position="219"/>
        <end position="238"/>
    </location>
</feature>
<proteinExistence type="evidence at transcript level"/>
<evidence type="ECO:0000313" key="4">
    <source>
        <dbReference type="EMBL" id="BAN65791.1"/>
    </source>
</evidence>
<feature type="transmembrane region" description="Helical" evidence="2">
    <location>
        <begin position="140"/>
        <end position="164"/>
    </location>
</feature>
<feature type="compositionally biased region" description="Low complexity" evidence="1">
    <location>
        <begin position="354"/>
        <end position="364"/>
    </location>
</feature>
<feature type="transmembrane region" description="Helical" evidence="2">
    <location>
        <begin position="108"/>
        <end position="128"/>
    </location>
</feature>
<feature type="signal peptide" evidence="3">
    <location>
        <begin position="1"/>
        <end position="22"/>
    </location>
</feature>
<feature type="transmembrane region" description="Helical" evidence="2">
    <location>
        <begin position="279"/>
        <end position="300"/>
    </location>
</feature>